<evidence type="ECO:0000256" key="1">
    <source>
        <dbReference type="SAM" id="SignalP"/>
    </source>
</evidence>
<dbReference type="OrthoDB" id="1910803at2759"/>
<dbReference type="PANTHER" id="PTHR31984">
    <property type="entry name" value="TRANSPORTER, PUTATIVE (DUF179)-RELATED"/>
    <property type="match status" value="1"/>
</dbReference>
<gene>
    <name evidence="2" type="ORF">FH972_008712</name>
</gene>
<organism evidence="2 3">
    <name type="scientific">Carpinus fangiana</name>
    <dbReference type="NCBI Taxonomy" id="176857"/>
    <lineage>
        <taxon>Eukaryota</taxon>
        <taxon>Viridiplantae</taxon>
        <taxon>Streptophyta</taxon>
        <taxon>Embryophyta</taxon>
        <taxon>Tracheophyta</taxon>
        <taxon>Spermatophyta</taxon>
        <taxon>Magnoliopsida</taxon>
        <taxon>eudicotyledons</taxon>
        <taxon>Gunneridae</taxon>
        <taxon>Pentapetalae</taxon>
        <taxon>rosids</taxon>
        <taxon>fabids</taxon>
        <taxon>Fagales</taxon>
        <taxon>Betulaceae</taxon>
        <taxon>Carpinus</taxon>
    </lineage>
</organism>
<dbReference type="InterPro" id="IPR036249">
    <property type="entry name" value="Thioredoxin-like_sf"/>
</dbReference>
<feature type="signal peptide" evidence="1">
    <location>
        <begin position="1"/>
        <end position="28"/>
    </location>
</feature>
<dbReference type="PANTHER" id="PTHR31984:SF12">
    <property type="entry name" value="THIOREDOXIN DOMAIN-CONTAINING PROTEIN"/>
    <property type="match status" value="1"/>
</dbReference>
<name>A0A5N6R2L8_9ROSI</name>
<dbReference type="SUPFAM" id="SSF52833">
    <property type="entry name" value="Thioredoxin-like"/>
    <property type="match status" value="2"/>
</dbReference>
<evidence type="ECO:0000313" key="3">
    <source>
        <dbReference type="Proteomes" id="UP000327013"/>
    </source>
</evidence>
<proteinExistence type="predicted"/>
<feature type="chain" id="PRO_5024333933" description="Thioredoxin domain-containing protein" evidence="1">
    <location>
        <begin position="29"/>
        <end position="872"/>
    </location>
</feature>
<sequence>MKEWKLPPVVAPFIVLVAFLIFPGDCASDGVGEWQMLTKQNFSSQTRLHPHILLFVTVPWSGEFRSLMREVTHLVSDRQEEFSSLKLMFMYRNMEKMLADAIGATMEEITILYYHHSISYKYRGRYRAQSILSSVYPYMSLLPEELPLKTLNSPEDLKAFLSSTDKSLLLFEFCGWTPKLLAYEKNNGSENDIEDLRGMSFNGETNRSPTLKGKNNQKVAGAEKWKCGVENGFSGVPWLGEFGSVNGSATFEEIENVSSNVVSSCTLQEFQQFDSFFSKFMTIAREFFLPTERHRFGLVLERSMLSSLGLDDPGSWLAMLYIAGCPSCSKILGKEDDLKNVLQMDYSVVMELDGDKRDIGPALPANKPSVLLFVDRSSEFSETGGNGKEALDSFRELALQYQVSNQIGKQKKNKPEKSLAQDYQASDGKFKHPRLKLSPTARKIKLKEKLSTIMIINDDKHVTLDKVASNLEGSSLQKILAHLLRQNEEGSLHSLAKELGFQLLSDDIDIKSPSQTVQSSQVSPAVLKEGLVSNIVALDRDQLPQSESLSAHMQEENSIITNGEPPSQYNEEKAAYIDTSKQLISIEPHKSVTALEEVATAEGLVVEEKSSEDVVVEEIRSEDVAAPQKISSQMDNLVEQQLDFQGFEGSFFFSDGNYRLLRALTGGSKIPSLVIIDPHSQQHYVLPQESNFSYSALADFLNGFLNGSLLPYQRSEPVLQSPREATPPPFVNVDFHEVDSIPRVTTHTFSELVLGFNQSGTKNVAHIWNKDVLVLFSNNWCGFCQRMELVVREVYRAVKGNMIALRGGSRNGAKLFSGDNPKDALVKLPLIYLMDCTLNDCSLILKSMDQVCLWDPRFISIYFSCIFSILWK</sequence>
<evidence type="ECO:0008006" key="4">
    <source>
        <dbReference type="Google" id="ProtNLM"/>
    </source>
</evidence>
<dbReference type="InterPro" id="IPR003774">
    <property type="entry name" value="AlgH-like"/>
</dbReference>
<reference evidence="2 3" key="1">
    <citation type="submission" date="2019-06" db="EMBL/GenBank/DDBJ databases">
        <title>A chromosomal-level reference genome of Carpinus fangiana (Coryloideae, Betulaceae).</title>
        <authorList>
            <person name="Yang X."/>
            <person name="Wang Z."/>
            <person name="Zhang L."/>
            <person name="Hao G."/>
            <person name="Liu J."/>
            <person name="Yang Y."/>
        </authorList>
    </citation>
    <scope>NUCLEOTIDE SEQUENCE [LARGE SCALE GENOMIC DNA]</scope>
    <source>
        <strain evidence="2">Cfa_2016G</strain>
        <tissue evidence="2">Leaf</tissue>
    </source>
</reference>
<dbReference type="Gene3D" id="3.40.30.10">
    <property type="entry name" value="Glutaredoxin"/>
    <property type="match status" value="2"/>
</dbReference>
<dbReference type="AlphaFoldDB" id="A0A5N6R2L8"/>
<dbReference type="EMBL" id="CM017323">
    <property type="protein sequence ID" value="KAE8022951.1"/>
    <property type="molecule type" value="Genomic_DNA"/>
</dbReference>
<accession>A0A5N6R2L8</accession>
<keyword evidence="1" id="KW-0732">Signal</keyword>
<dbReference type="Proteomes" id="UP000327013">
    <property type="component" value="Chromosome 3"/>
</dbReference>
<evidence type="ECO:0000313" key="2">
    <source>
        <dbReference type="EMBL" id="KAE8022951.1"/>
    </source>
</evidence>
<protein>
    <recommendedName>
        <fullName evidence="4">Thioredoxin domain-containing protein</fullName>
    </recommendedName>
</protein>
<keyword evidence="3" id="KW-1185">Reference proteome</keyword>